<protein>
    <submittedName>
        <fullName evidence="10">L,D-transpeptidase</fullName>
    </submittedName>
</protein>
<accession>A0ABX1C009</accession>
<dbReference type="InterPro" id="IPR038063">
    <property type="entry name" value="Transpep_catalytic_dom"/>
</dbReference>
<reference evidence="10 11" key="1">
    <citation type="submission" date="2020-03" db="EMBL/GenBank/DDBJ databases">
        <title>WGS of actinomycetes isolated from Thailand.</title>
        <authorList>
            <person name="Thawai C."/>
        </authorList>
    </citation>
    <scope>NUCLEOTIDE SEQUENCE [LARGE SCALE GENOMIC DNA]</scope>
    <source>
        <strain evidence="10 11">PLAI 1-29</strain>
    </source>
</reference>
<feature type="active site" description="Nucleophile" evidence="6">
    <location>
        <position position="275"/>
    </location>
</feature>
<dbReference type="Pfam" id="PF03734">
    <property type="entry name" value="YkuD"/>
    <property type="match status" value="1"/>
</dbReference>
<name>A0ABX1C009_9ACTN</name>
<dbReference type="PANTHER" id="PTHR30582:SF33">
    <property type="entry name" value="EXPORTED PROTEIN"/>
    <property type="match status" value="1"/>
</dbReference>
<evidence type="ECO:0000256" key="5">
    <source>
        <dbReference type="ARBA" id="ARBA00023316"/>
    </source>
</evidence>
<feature type="chain" id="PRO_5046128670" evidence="8">
    <location>
        <begin position="27"/>
        <end position="305"/>
    </location>
</feature>
<evidence type="ECO:0000256" key="3">
    <source>
        <dbReference type="ARBA" id="ARBA00022960"/>
    </source>
</evidence>
<feature type="active site" description="Proton donor/acceptor" evidence="6">
    <location>
        <position position="259"/>
    </location>
</feature>
<keyword evidence="2" id="KW-0808">Transferase</keyword>
<evidence type="ECO:0000256" key="6">
    <source>
        <dbReference type="PROSITE-ProRule" id="PRU01373"/>
    </source>
</evidence>
<dbReference type="CDD" id="cd16913">
    <property type="entry name" value="YkuD_like"/>
    <property type="match status" value="1"/>
</dbReference>
<keyword evidence="3 6" id="KW-0133">Cell shape</keyword>
<evidence type="ECO:0000256" key="4">
    <source>
        <dbReference type="ARBA" id="ARBA00022984"/>
    </source>
</evidence>
<evidence type="ECO:0000256" key="8">
    <source>
        <dbReference type="SAM" id="SignalP"/>
    </source>
</evidence>
<gene>
    <name evidence="10" type="ORF">HCK00_22660</name>
</gene>
<keyword evidence="8" id="KW-0732">Signal</keyword>
<organism evidence="10 11">
    <name type="scientific">Streptomyces zingiberis</name>
    <dbReference type="NCBI Taxonomy" id="2053010"/>
    <lineage>
        <taxon>Bacteria</taxon>
        <taxon>Bacillati</taxon>
        <taxon>Actinomycetota</taxon>
        <taxon>Actinomycetes</taxon>
        <taxon>Kitasatosporales</taxon>
        <taxon>Streptomycetaceae</taxon>
        <taxon>Streptomyces</taxon>
    </lineage>
</organism>
<keyword evidence="11" id="KW-1185">Reference proteome</keyword>
<keyword evidence="5 6" id="KW-0961">Cell wall biogenesis/degradation</keyword>
<dbReference type="RefSeq" id="WP_168103875.1">
    <property type="nucleotide sequence ID" value="NZ_JAATEN010000022.1"/>
</dbReference>
<sequence length="305" mass="32838">MGPAGRCGRWTAAVAAVLSLAGCVFAVAEHAPPSPTEDNRPRQERTHEPTGPSGTAGPGGTAGPTGPGASPGPGGRPAGERTPAEGRHGPQRSGASTAGAPSGPCTARTGPYQRTVERFLGLTVDGRQSEADCRAIRAWQHREGLDPAIGFAGPAARDHVRRLTARRVLADARRDPNAAGRCPVVRERVACVDLARQLMWVQRGREVLMGPVHIRTGKAGRPTRTGTHRVFWRNRDHFSTLYKTPMPYAQFFDGGQAFHAVRDDIHDPAGGSHGCVNLTRRDARRLWDTLRINDQVYVWGRRPGT</sequence>
<evidence type="ECO:0000313" key="11">
    <source>
        <dbReference type="Proteomes" id="UP000695264"/>
    </source>
</evidence>
<proteinExistence type="predicted"/>
<feature type="compositionally biased region" description="Basic and acidic residues" evidence="7">
    <location>
        <begin position="78"/>
        <end position="88"/>
    </location>
</feature>
<evidence type="ECO:0000256" key="2">
    <source>
        <dbReference type="ARBA" id="ARBA00022679"/>
    </source>
</evidence>
<evidence type="ECO:0000259" key="9">
    <source>
        <dbReference type="PROSITE" id="PS52029"/>
    </source>
</evidence>
<dbReference type="PANTHER" id="PTHR30582">
    <property type="entry name" value="L,D-TRANSPEPTIDASE"/>
    <property type="match status" value="1"/>
</dbReference>
<evidence type="ECO:0000256" key="1">
    <source>
        <dbReference type="ARBA" id="ARBA00004752"/>
    </source>
</evidence>
<dbReference type="InterPro" id="IPR005490">
    <property type="entry name" value="LD_TPept_cat_dom"/>
</dbReference>
<comment type="caution">
    <text evidence="10">The sequence shown here is derived from an EMBL/GenBank/DDBJ whole genome shotgun (WGS) entry which is preliminary data.</text>
</comment>
<dbReference type="Gene3D" id="2.40.440.10">
    <property type="entry name" value="L,D-transpeptidase catalytic domain-like"/>
    <property type="match status" value="1"/>
</dbReference>
<evidence type="ECO:0000256" key="7">
    <source>
        <dbReference type="SAM" id="MobiDB-lite"/>
    </source>
</evidence>
<dbReference type="PROSITE" id="PS52029">
    <property type="entry name" value="LD_TPASE"/>
    <property type="match status" value="1"/>
</dbReference>
<dbReference type="SUPFAM" id="SSF141523">
    <property type="entry name" value="L,D-transpeptidase catalytic domain-like"/>
    <property type="match status" value="1"/>
</dbReference>
<feature type="region of interest" description="Disordered" evidence="7">
    <location>
        <begin position="30"/>
        <end position="110"/>
    </location>
</feature>
<feature type="domain" description="L,D-TPase catalytic" evidence="9">
    <location>
        <begin position="187"/>
        <end position="299"/>
    </location>
</feature>
<feature type="compositionally biased region" description="Basic and acidic residues" evidence="7">
    <location>
        <begin position="37"/>
        <end position="48"/>
    </location>
</feature>
<dbReference type="InterPro" id="IPR050979">
    <property type="entry name" value="LD-transpeptidase"/>
</dbReference>
<dbReference type="Proteomes" id="UP000695264">
    <property type="component" value="Unassembled WGS sequence"/>
</dbReference>
<keyword evidence="4 6" id="KW-0573">Peptidoglycan synthesis</keyword>
<evidence type="ECO:0000313" key="10">
    <source>
        <dbReference type="EMBL" id="NJQ03257.1"/>
    </source>
</evidence>
<feature type="compositionally biased region" description="Gly residues" evidence="7">
    <location>
        <begin position="54"/>
        <end position="77"/>
    </location>
</feature>
<feature type="signal peptide" evidence="8">
    <location>
        <begin position="1"/>
        <end position="26"/>
    </location>
</feature>
<dbReference type="PROSITE" id="PS51257">
    <property type="entry name" value="PROKAR_LIPOPROTEIN"/>
    <property type="match status" value="1"/>
</dbReference>
<comment type="pathway">
    <text evidence="1 6">Cell wall biogenesis; peptidoglycan biosynthesis.</text>
</comment>
<dbReference type="EMBL" id="JAATEN010000022">
    <property type="protein sequence ID" value="NJQ03257.1"/>
    <property type="molecule type" value="Genomic_DNA"/>
</dbReference>